<keyword evidence="4" id="KW-1185">Reference proteome</keyword>
<accession>A0A2A9E478</accession>
<gene>
    <name evidence="3" type="ORF">ATL42_0852</name>
</gene>
<sequence length="177" mass="17853">MSTPRWRGTLIYTGTIATIGTVAVARFGPLATTEVAAPPVVSQESSVAATTPAPSTDAAEPADPAAPSADPSPSETAAPSAGSTTSSTVTVAGSVAQTRYGPVQVSVTFDGAQIVDVQELQSPSTHRESAEISARSMPVLAQEVLDAQSAAIDTVSGATYTSEAYRESVQSAIDQVG</sequence>
<dbReference type="Proteomes" id="UP000225548">
    <property type="component" value="Unassembled WGS sequence"/>
</dbReference>
<evidence type="ECO:0000259" key="2">
    <source>
        <dbReference type="SMART" id="SM00900"/>
    </source>
</evidence>
<dbReference type="OrthoDB" id="8099475at2"/>
<evidence type="ECO:0000313" key="4">
    <source>
        <dbReference type="Proteomes" id="UP000225548"/>
    </source>
</evidence>
<organism evidence="3 4">
    <name type="scientific">Sanguibacter antarcticus</name>
    <dbReference type="NCBI Taxonomy" id="372484"/>
    <lineage>
        <taxon>Bacteria</taxon>
        <taxon>Bacillati</taxon>
        <taxon>Actinomycetota</taxon>
        <taxon>Actinomycetes</taxon>
        <taxon>Micrococcales</taxon>
        <taxon>Sanguibacteraceae</taxon>
        <taxon>Sanguibacter</taxon>
    </lineage>
</organism>
<dbReference type="Gene3D" id="3.90.1010.20">
    <property type="match status" value="1"/>
</dbReference>
<feature type="region of interest" description="Disordered" evidence="1">
    <location>
        <begin position="38"/>
        <end position="88"/>
    </location>
</feature>
<proteinExistence type="predicted"/>
<evidence type="ECO:0000313" key="3">
    <source>
        <dbReference type="EMBL" id="PFG33000.1"/>
    </source>
</evidence>
<comment type="caution">
    <text evidence="3">The sequence shown here is derived from an EMBL/GenBank/DDBJ whole genome shotgun (WGS) entry which is preliminary data.</text>
</comment>
<dbReference type="AlphaFoldDB" id="A0A2A9E478"/>
<dbReference type="GO" id="GO:0010181">
    <property type="term" value="F:FMN binding"/>
    <property type="evidence" value="ECO:0007669"/>
    <property type="project" value="InterPro"/>
</dbReference>
<reference evidence="3 4" key="1">
    <citation type="submission" date="2017-10" db="EMBL/GenBank/DDBJ databases">
        <title>Sequencing the genomes of 1000 actinobacteria strains.</title>
        <authorList>
            <person name="Klenk H.-P."/>
        </authorList>
    </citation>
    <scope>NUCLEOTIDE SEQUENCE [LARGE SCALE GENOMIC DNA]</scope>
    <source>
        <strain evidence="3 4">DSM 18966</strain>
    </source>
</reference>
<dbReference type="GO" id="GO:0016020">
    <property type="term" value="C:membrane"/>
    <property type="evidence" value="ECO:0007669"/>
    <property type="project" value="InterPro"/>
</dbReference>
<dbReference type="EMBL" id="PDJG01000001">
    <property type="protein sequence ID" value="PFG33000.1"/>
    <property type="molecule type" value="Genomic_DNA"/>
</dbReference>
<name>A0A2A9E478_9MICO</name>
<feature type="compositionally biased region" description="Low complexity" evidence="1">
    <location>
        <begin position="44"/>
        <end position="88"/>
    </location>
</feature>
<dbReference type="RefSeq" id="WP_098454279.1">
    <property type="nucleotide sequence ID" value="NZ_PDJG01000001.1"/>
</dbReference>
<dbReference type="SMART" id="SM00900">
    <property type="entry name" value="FMN_bind"/>
    <property type="match status" value="1"/>
</dbReference>
<dbReference type="InterPro" id="IPR007329">
    <property type="entry name" value="FMN-bd"/>
</dbReference>
<dbReference type="Pfam" id="PF04205">
    <property type="entry name" value="FMN_bind"/>
    <property type="match status" value="1"/>
</dbReference>
<feature type="domain" description="FMN-binding" evidence="2">
    <location>
        <begin position="99"/>
        <end position="176"/>
    </location>
</feature>
<protein>
    <submittedName>
        <fullName evidence="3">Uncharacterized protein with FMN-binding domain</fullName>
    </submittedName>
</protein>
<evidence type="ECO:0000256" key="1">
    <source>
        <dbReference type="SAM" id="MobiDB-lite"/>
    </source>
</evidence>